<gene>
    <name evidence="2" type="ORF">BDQ12DRAFT_473206</name>
</gene>
<dbReference type="AlphaFoldDB" id="A0A5C3LJH9"/>
<keyword evidence="3" id="KW-1185">Reference proteome</keyword>
<proteinExistence type="predicted"/>
<evidence type="ECO:0000313" key="3">
    <source>
        <dbReference type="Proteomes" id="UP000308652"/>
    </source>
</evidence>
<name>A0A5C3LJH9_9AGAR</name>
<dbReference type="Proteomes" id="UP000308652">
    <property type="component" value="Unassembled WGS sequence"/>
</dbReference>
<evidence type="ECO:0008006" key="4">
    <source>
        <dbReference type="Google" id="ProtNLM"/>
    </source>
</evidence>
<feature type="compositionally biased region" description="Polar residues" evidence="1">
    <location>
        <begin position="162"/>
        <end position="172"/>
    </location>
</feature>
<evidence type="ECO:0000256" key="1">
    <source>
        <dbReference type="SAM" id="MobiDB-lite"/>
    </source>
</evidence>
<organism evidence="2 3">
    <name type="scientific">Crucibulum laeve</name>
    <dbReference type="NCBI Taxonomy" id="68775"/>
    <lineage>
        <taxon>Eukaryota</taxon>
        <taxon>Fungi</taxon>
        <taxon>Dikarya</taxon>
        <taxon>Basidiomycota</taxon>
        <taxon>Agaricomycotina</taxon>
        <taxon>Agaricomycetes</taxon>
        <taxon>Agaricomycetidae</taxon>
        <taxon>Agaricales</taxon>
        <taxon>Agaricineae</taxon>
        <taxon>Nidulariaceae</taxon>
        <taxon>Crucibulum</taxon>
    </lineage>
</organism>
<dbReference type="EMBL" id="ML213661">
    <property type="protein sequence ID" value="TFK32865.1"/>
    <property type="molecule type" value="Genomic_DNA"/>
</dbReference>
<feature type="region of interest" description="Disordered" evidence="1">
    <location>
        <begin position="151"/>
        <end position="172"/>
    </location>
</feature>
<evidence type="ECO:0000313" key="2">
    <source>
        <dbReference type="EMBL" id="TFK32865.1"/>
    </source>
</evidence>
<accession>A0A5C3LJH9</accession>
<dbReference type="OrthoDB" id="3261131at2759"/>
<dbReference type="STRING" id="68775.A0A5C3LJH9"/>
<protein>
    <recommendedName>
        <fullName evidence="4">Protein kinase domain-containing protein</fullName>
    </recommendedName>
</protein>
<reference evidence="2 3" key="1">
    <citation type="journal article" date="2019" name="Nat. Ecol. Evol.">
        <title>Megaphylogeny resolves global patterns of mushroom evolution.</title>
        <authorList>
            <person name="Varga T."/>
            <person name="Krizsan K."/>
            <person name="Foldi C."/>
            <person name="Dima B."/>
            <person name="Sanchez-Garcia M."/>
            <person name="Sanchez-Ramirez S."/>
            <person name="Szollosi G.J."/>
            <person name="Szarkandi J.G."/>
            <person name="Papp V."/>
            <person name="Albert L."/>
            <person name="Andreopoulos W."/>
            <person name="Angelini C."/>
            <person name="Antonin V."/>
            <person name="Barry K.W."/>
            <person name="Bougher N.L."/>
            <person name="Buchanan P."/>
            <person name="Buyck B."/>
            <person name="Bense V."/>
            <person name="Catcheside P."/>
            <person name="Chovatia M."/>
            <person name="Cooper J."/>
            <person name="Damon W."/>
            <person name="Desjardin D."/>
            <person name="Finy P."/>
            <person name="Geml J."/>
            <person name="Haridas S."/>
            <person name="Hughes K."/>
            <person name="Justo A."/>
            <person name="Karasinski D."/>
            <person name="Kautmanova I."/>
            <person name="Kiss B."/>
            <person name="Kocsube S."/>
            <person name="Kotiranta H."/>
            <person name="LaButti K.M."/>
            <person name="Lechner B.E."/>
            <person name="Liimatainen K."/>
            <person name="Lipzen A."/>
            <person name="Lukacs Z."/>
            <person name="Mihaltcheva S."/>
            <person name="Morgado L.N."/>
            <person name="Niskanen T."/>
            <person name="Noordeloos M.E."/>
            <person name="Ohm R.A."/>
            <person name="Ortiz-Santana B."/>
            <person name="Ovrebo C."/>
            <person name="Racz N."/>
            <person name="Riley R."/>
            <person name="Savchenko A."/>
            <person name="Shiryaev A."/>
            <person name="Soop K."/>
            <person name="Spirin V."/>
            <person name="Szebenyi C."/>
            <person name="Tomsovsky M."/>
            <person name="Tulloss R.E."/>
            <person name="Uehling J."/>
            <person name="Grigoriev I.V."/>
            <person name="Vagvolgyi C."/>
            <person name="Papp T."/>
            <person name="Martin F.M."/>
            <person name="Miettinen O."/>
            <person name="Hibbett D.S."/>
            <person name="Nagy L.G."/>
        </authorList>
    </citation>
    <scope>NUCLEOTIDE SEQUENCE [LARGE SCALE GENOMIC DNA]</scope>
    <source>
        <strain evidence="2 3">CBS 166.37</strain>
    </source>
</reference>
<sequence>MWIGHSSTHDEPRVYRLARVLMALRHNLHCLKDYYTKSNSSNIPAFDISLPHPRNYPYLKSFIDSKTSKTLRFKYVRALENDARCVTYQAKILSSADSLDANTSTDNDAPTDIVVKFVSRYGKDVHEFLARDNHAPDLRYFGAPLVQDKEDILGDGGEPSTEAPNSLSPEQSSLALPLCPMKMVVMDYISPHAKPWPRNAREQVSNVLHKLHDGGYVSGDLRPPNVLFD</sequence>